<comment type="subcellular location">
    <subcellularLocation>
        <location evidence="8">Cytoplasm</location>
    </subcellularLocation>
</comment>
<feature type="active site" evidence="8">
    <location>
        <position position="123"/>
    </location>
</feature>
<comment type="similarity">
    <text evidence="2">Belongs to the ribonuclease III family.</text>
</comment>
<evidence type="ECO:0000256" key="4">
    <source>
        <dbReference type="ARBA" id="ARBA00022722"/>
    </source>
</evidence>
<dbReference type="Proteomes" id="UP000597877">
    <property type="component" value="Unassembled WGS sequence"/>
</dbReference>
<gene>
    <name evidence="8 11" type="primary">rnc</name>
    <name evidence="11" type="ORF">H8S00_08280</name>
</gene>
<dbReference type="RefSeq" id="WP_021953113.1">
    <property type="nucleotide sequence ID" value="NZ_JACOOZ010000005.1"/>
</dbReference>
<comment type="subunit">
    <text evidence="8">Homodimer.</text>
</comment>
<evidence type="ECO:0000256" key="3">
    <source>
        <dbReference type="ARBA" id="ARBA00022664"/>
    </source>
</evidence>
<comment type="catalytic activity">
    <reaction evidence="1 8">
        <text>Endonucleolytic cleavage to 5'-phosphomonoester.</text>
        <dbReference type="EC" id="3.1.26.3"/>
    </reaction>
</comment>
<comment type="function">
    <text evidence="8">Digests double-stranded RNA. Involved in the processing of primary rRNA transcript to yield the immediate precursors to the large and small rRNAs (23S and 16S). Processes some mRNAs, and tRNAs when they are encoded in the rRNA operon. Processes pre-crRNA and tracrRNA of type II CRISPR loci if present in the organism.</text>
</comment>
<dbReference type="PROSITE" id="PS50137">
    <property type="entry name" value="DS_RBD"/>
    <property type="match status" value="1"/>
</dbReference>
<dbReference type="PANTHER" id="PTHR11207">
    <property type="entry name" value="RIBONUCLEASE III"/>
    <property type="match status" value="1"/>
</dbReference>
<dbReference type="PROSITE" id="PS50142">
    <property type="entry name" value="RNASE_3_2"/>
    <property type="match status" value="1"/>
</dbReference>
<keyword evidence="8" id="KW-0479">Metal-binding</keyword>
<evidence type="ECO:0000259" key="10">
    <source>
        <dbReference type="PROSITE" id="PS50142"/>
    </source>
</evidence>
<dbReference type="InterPro" id="IPR036389">
    <property type="entry name" value="RNase_III_sf"/>
</dbReference>
<feature type="binding site" evidence="8">
    <location>
        <position position="47"/>
    </location>
    <ligand>
        <name>Mg(2+)</name>
        <dbReference type="ChEBI" id="CHEBI:18420"/>
    </ligand>
</feature>
<evidence type="ECO:0000259" key="9">
    <source>
        <dbReference type="PROSITE" id="PS50137"/>
    </source>
</evidence>
<dbReference type="PANTHER" id="PTHR11207:SF0">
    <property type="entry name" value="RIBONUCLEASE 3"/>
    <property type="match status" value="1"/>
</dbReference>
<evidence type="ECO:0000256" key="8">
    <source>
        <dbReference type="HAMAP-Rule" id="MF_00104"/>
    </source>
</evidence>
<dbReference type="SMART" id="SM00535">
    <property type="entry name" value="RIBOc"/>
    <property type="match status" value="1"/>
</dbReference>
<keyword evidence="8" id="KW-0963">Cytoplasm</keyword>
<keyword evidence="6 8" id="KW-0378">Hydrolase</keyword>
<evidence type="ECO:0000256" key="7">
    <source>
        <dbReference type="ARBA" id="ARBA00022884"/>
    </source>
</evidence>
<dbReference type="Pfam" id="PF14622">
    <property type="entry name" value="Ribonucleas_3_3"/>
    <property type="match status" value="1"/>
</dbReference>
<comment type="caution">
    <text evidence="11">The sequence shown here is derived from an EMBL/GenBank/DDBJ whole genome shotgun (WGS) entry which is preliminary data.</text>
</comment>
<dbReference type="HAMAP" id="MF_00104">
    <property type="entry name" value="RNase_III"/>
    <property type="match status" value="1"/>
</dbReference>
<keyword evidence="8" id="KW-0698">rRNA processing</keyword>
<dbReference type="Gene3D" id="3.30.160.20">
    <property type="match status" value="1"/>
</dbReference>
<feature type="active site" evidence="8">
    <location>
        <position position="51"/>
    </location>
</feature>
<keyword evidence="8" id="KW-0699">rRNA-binding</keyword>
<dbReference type="SUPFAM" id="SSF69065">
    <property type="entry name" value="RNase III domain-like"/>
    <property type="match status" value="1"/>
</dbReference>
<keyword evidence="8" id="KW-0460">Magnesium</keyword>
<dbReference type="InterPro" id="IPR014720">
    <property type="entry name" value="dsRBD_dom"/>
</dbReference>
<evidence type="ECO:0000256" key="6">
    <source>
        <dbReference type="ARBA" id="ARBA00022801"/>
    </source>
</evidence>
<evidence type="ECO:0000256" key="5">
    <source>
        <dbReference type="ARBA" id="ARBA00022759"/>
    </source>
</evidence>
<keyword evidence="5 8" id="KW-0255">Endonuclease</keyword>
<dbReference type="EMBL" id="JACOOZ010000005">
    <property type="protein sequence ID" value="MBC5667975.1"/>
    <property type="molecule type" value="Genomic_DNA"/>
</dbReference>
<dbReference type="Gene3D" id="1.10.1520.10">
    <property type="entry name" value="Ribonuclease III domain"/>
    <property type="match status" value="1"/>
</dbReference>
<dbReference type="SUPFAM" id="SSF54768">
    <property type="entry name" value="dsRNA-binding domain-like"/>
    <property type="match status" value="1"/>
</dbReference>
<dbReference type="Pfam" id="PF00035">
    <property type="entry name" value="dsrm"/>
    <property type="match status" value="1"/>
</dbReference>
<evidence type="ECO:0000313" key="12">
    <source>
        <dbReference type="Proteomes" id="UP000597877"/>
    </source>
</evidence>
<organism evidence="11 12">
    <name type="scientific">Eubacterium segne</name>
    <dbReference type="NCBI Taxonomy" id="2763045"/>
    <lineage>
        <taxon>Bacteria</taxon>
        <taxon>Bacillati</taxon>
        <taxon>Bacillota</taxon>
        <taxon>Clostridia</taxon>
        <taxon>Eubacteriales</taxon>
        <taxon>Eubacteriaceae</taxon>
        <taxon>Eubacterium</taxon>
    </lineage>
</organism>
<reference evidence="11 12" key="1">
    <citation type="submission" date="2020-08" db="EMBL/GenBank/DDBJ databases">
        <title>Genome public.</title>
        <authorList>
            <person name="Liu C."/>
            <person name="Sun Q."/>
        </authorList>
    </citation>
    <scope>NUCLEOTIDE SEQUENCE [LARGE SCALE GENOMIC DNA]</scope>
    <source>
        <strain evidence="11 12">BX4</strain>
    </source>
</reference>
<keyword evidence="4 8" id="KW-0540">Nuclease</keyword>
<dbReference type="InterPro" id="IPR000999">
    <property type="entry name" value="RNase_III_dom"/>
</dbReference>
<dbReference type="InterPro" id="IPR011907">
    <property type="entry name" value="RNase_III"/>
</dbReference>
<keyword evidence="12" id="KW-1185">Reference proteome</keyword>
<evidence type="ECO:0000256" key="2">
    <source>
        <dbReference type="ARBA" id="ARBA00010183"/>
    </source>
</evidence>
<dbReference type="SMART" id="SM00358">
    <property type="entry name" value="DSRM"/>
    <property type="match status" value="1"/>
</dbReference>
<dbReference type="NCBIfam" id="TIGR02191">
    <property type="entry name" value="RNaseIII"/>
    <property type="match status" value="1"/>
</dbReference>
<proteinExistence type="inferred from homology"/>
<evidence type="ECO:0000256" key="1">
    <source>
        <dbReference type="ARBA" id="ARBA00000109"/>
    </source>
</evidence>
<accession>A0ABR7F598</accession>
<dbReference type="PROSITE" id="PS00517">
    <property type="entry name" value="RNASE_3_1"/>
    <property type="match status" value="1"/>
</dbReference>
<keyword evidence="7 8" id="KW-0694">RNA-binding</keyword>
<dbReference type="EC" id="3.1.26.3" evidence="8"/>
<dbReference type="CDD" id="cd00593">
    <property type="entry name" value="RIBOc"/>
    <property type="match status" value="1"/>
</dbReference>
<dbReference type="GO" id="GO:0004525">
    <property type="term" value="F:ribonuclease III activity"/>
    <property type="evidence" value="ECO:0007669"/>
    <property type="project" value="UniProtKB-EC"/>
</dbReference>
<feature type="binding site" evidence="8">
    <location>
        <position position="123"/>
    </location>
    <ligand>
        <name>Mg(2+)</name>
        <dbReference type="ChEBI" id="CHEBI:18420"/>
    </ligand>
</feature>
<dbReference type="CDD" id="cd10845">
    <property type="entry name" value="DSRM_RNAse_III_family"/>
    <property type="match status" value="1"/>
</dbReference>
<feature type="binding site" evidence="8">
    <location>
        <position position="120"/>
    </location>
    <ligand>
        <name>Mg(2+)</name>
        <dbReference type="ChEBI" id="CHEBI:18420"/>
    </ligand>
</feature>
<keyword evidence="8" id="KW-0819">tRNA processing</keyword>
<keyword evidence="3 8" id="KW-0507">mRNA processing</keyword>
<protein>
    <recommendedName>
        <fullName evidence="8">Ribonuclease 3</fullName>
        <ecNumber evidence="8">3.1.26.3</ecNumber>
    </recommendedName>
    <alternativeName>
        <fullName evidence="8">Ribonuclease III</fullName>
        <shortName evidence="8">RNase III</shortName>
    </alternativeName>
</protein>
<feature type="domain" description="RNase III" evidence="10">
    <location>
        <begin position="5"/>
        <end position="134"/>
    </location>
</feature>
<sequence length="226" mass="25300">MNSDYALLETKIEYVFKDKDLLLNALTHTSFANEHRSKGIKDNERLEFLGDAVLELVSSEFLFKTMPDMPEGNMTKLRASLVCEPTLANDAREIGLEEFIYLGKGEEETGGRKRNSIVSDAFEALIGSIFLDGGIDNARDFIIKFALNDIENKRLFYDSKTILQERINIAKVGKLSYEITGETGPDHNKTYEVAAMLDDKVIGSGMGHTKKAAEQQAAYSALKKFR</sequence>
<evidence type="ECO:0000313" key="11">
    <source>
        <dbReference type="EMBL" id="MBC5667975.1"/>
    </source>
</evidence>
<comment type="cofactor">
    <cofactor evidence="8">
        <name>Mg(2+)</name>
        <dbReference type="ChEBI" id="CHEBI:18420"/>
    </cofactor>
</comment>
<feature type="domain" description="DRBM" evidence="9">
    <location>
        <begin position="158"/>
        <end position="226"/>
    </location>
</feature>
<name>A0ABR7F598_9FIRM</name>